<sequence length="102" mass="10984">MQADLPVLEGGITVPNIQAELFTMATLALKRWASGSTGAGRTFGDIIMARWQGDDVYLTPMFDTMAKDTNYYGSTMLASGAAVVRSMHGDTLSAAVHRLVRD</sequence>
<comment type="caution">
    <text evidence="1">The sequence shown here is derived from an EMBL/GenBank/DDBJ whole genome shotgun (WGS) entry which is preliminary data.</text>
</comment>
<dbReference type="EMBL" id="CM047580">
    <property type="protein sequence ID" value="KAI9922237.1"/>
    <property type="molecule type" value="Genomic_DNA"/>
</dbReference>
<protein>
    <submittedName>
        <fullName evidence="1">Uncharacterized protein</fullName>
    </submittedName>
</protein>
<proteinExistence type="predicted"/>
<evidence type="ECO:0000313" key="2">
    <source>
        <dbReference type="Proteomes" id="UP001163321"/>
    </source>
</evidence>
<reference evidence="1 2" key="1">
    <citation type="journal article" date="2022" name="bioRxiv">
        <title>The genome of the oomycete Peronosclerospora sorghi, a cosmopolitan pathogen of maize and sorghum, is inflated with dispersed pseudogenes.</title>
        <authorList>
            <person name="Fletcher K."/>
            <person name="Martin F."/>
            <person name="Isakeit T."/>
            <person name="Cavanaugh K."/>
            <person name="Magill C."/>
            <person name="Michelmore R."/>
        </authorList>
    </citation>
    <scope>NUCLEOTIDE SEQUENCE [LARGE SCALE GENOMIC DNA]</scope>
    <source>
        <strain evidence="1">P6</strain>
    </source>
</reference>
<name>A0ACC0WTZ0_9STRA</name>
<gene>
    <name evidence="1" type="ORF">PsorP6_001573</name>
</gene>
<organism evidence="1 2">
    <name type="scientific">Peronosclerospora sorghi</name>
    <dbReference type="NCBI Taxonomy" id="230839"/>
    <lineage>
        <taxon>Eukaryota</taxon>
        <taxon>Sar</taxon>
        <taxon>Stramenopiles</taxon>
        <taxon>Oomycota</taxon>
        <taxon>Peronosporomycetes</taxon>
        <taxon>Peronosporales</taxon>
        <taxon>Peronosporaceae</taxon>
        <taxon>Peronosclerospora</taxon>
    </lineage>
</organism>
<accession>A0ACC0WTZ0</accession>
<dbReference type="Proteomes" id="UP001163321">
    <property type="component" value="Chromosome 1"/>
</dbReference>
<keyword evidence="2" id="KW-1185">Reference proteome</keyword>
<evidence type="ECO:0000313" key="1">
    <source>
        <dbReference type="EMBL" id="KAI9922237.1"/>
    </source>
</evidence>